<evidence type="ECO:0000256" key="1">
    <source>
        <dbReference type="SAM" id="SignalP"/>
    </source>
</evidence>
<reference evidence="2 3" key="1">
    <citation type="journal article" date="2018" name="Nat. Biotechnol.">
        <title>A standardized bacterial taxonomy based on genome phylogeny substantially revises the tree of life.</title>
        <authorList>
            <person name="Parks D.H."/>
            <person name="Chuvochina M."/>
            <person name="Waite D.W."/>
            <person name="Rinke C."/>
            <person name="Skarshewski A."/>
            <person name="Chaumeil P.A."/>
            <person name="Hugenholtz P."/>
        </authorList>
    </citation>
    <scope>NUCLEOTIDE SEQUENCE [LARGE SCALE GENOMIC DNA]</scope>
    <source>
        <strain evidence="2">UBA12021</strain>
    </source>
</reference>
<feature type="signal peptide" evidence="1">
    <location>
        <begin position="1"/>
        <end position="25"/>
    </location>
</feature>
<gene>
    <name evidence="2" type="ORF">DIU24_00400</name>
</gene>
<dbReference type="Proteomes" id="UP000262056">
    <property type="component" value="Unassembled WGS sequence"/>
</dbReference>
<organism evidence="2 3">
    <name type="scientific">candidate division WWE3 bacterium</name>
    <dbReference type="NCBI Taxonomy" id="2053526"/>
    <lineage>
        <taxon>Bacteria</taxon>
        <taxon>Katanobacteria</taxon>
    </lineage>
</organism>
<comment type="caution">
    <text evidence="2">The sequence shown here is derived from an EMBL/GenBank/DDBJ whole genome shotgun (WGS) entry which is preliminary data.</text>
</comment>
<proteinExistence type="predicted"/>
<name>A0A656PLD3_UNCKA</name>
<dbReference type="EMBL" id="DQFB01000001">
    <property type="protein sequence ID" value="HCQ40153.1"/>
    <property type="molecule type" value="Genomic_DNA"/>
</dbReference>
<evidence type="ECO:0000313" key="3">
    <source>
        <dbReference type="Proteomes" id="UP000262056"/>
    </source>
</evidence>
<sequence length="210" mass="22535">MKAKGILSAVLAVVMVMMVVSPVLADKPVGFDPVTGAETAWSNTGCAKIQDGTIVDSAGNPLTVGFDEFGYNYQAHLFVGTYDTSDRVADGKYWGSTADYADDALQMKWSDEWLSNVDCDGDGKLDRGLANGTSTGLSRGWLTNHVNGDYIDASGVSQHYTYFVKIGWVGAGGPLWNEFDIFEEVYNDPAGGFHGVTVLTDPGLGQFVEH</sequence>
<dbReference type="AlphaFoldDB" id="A0A656PLD3"/>
<feature type="chain" id="PRO_5024983497" evidence="1">
    <location>
        <begin position="26"/>
        <end position="210"/>
    </location>
</feature>
<evidence type="ECO:0000313" key="2">
    <source>
        <dbReference type="EMBL" id="HCQ40153.1"/>
    </source>
</evidence>
<protein>
    <submittedName>
        <fullName evidence="2">Uncharacterized protein</fullName>
    </submittedName>
</protein>
<keyword evidence="1" id="KW-0732">Signal</keyword>
<accession>A0A656PLD3</accession>